<feature type="transmembrane region" description="Helical" evidence="1">
    <location>
        <begin position="15"/>
        <end position="44"/>
    </location>
</feature>
<dbReference type="AlphaFoldDB" id="A0A923N5V5"/>
<gene>
    <name evidence="2" type="ORF">H8S84_07805</name>
</gene>
<accession>A0A923N5V5</accession>
<comment type="caution">
    <text evidence="2">The sequence shown here is derived from an EMBL/GenBank/DDBJ whole genome shotgun (WGS) entry which is preliminary data.</text>
</comment>
<keyword evidence="3" id="KW-1185">Reference proteome</keyword>
<sequence>MTNNKLHYVTERPSLAIKICASLMLLGGVYVSLTYPVISAIFILMGLLPFTMHKCVEFKLYEGVYREGYCIVGRALGKEEPFSGLDFIFLKKNRYTQITHGEVAEVVSRNISFDGYLNLCDGTKILVVQESDKEQALKKLSAIAQDFQAEIKDLT</sequence>
<dbReference type="Proteomes" id="UP000603640">
    <property type="component" value="Unassembled WGS sequence"/>
</dbReference>
<name>A0A923N5V5_9BACT</name>
<organism evidence="2 3">
    <name type="scientific">Pontibacter cellulosilyticus</name>
    <dbReference type="NCBI Taxonomy" id="1720253"/>
    <lineage>
        <taxon>Bacteria</taxon>
        <taxon>Pseudomonadati</taxon>
        <taxon>Bacteroidota</taxon>
        <taxon>Cytophagia</taxon>
        <taxon>Cytophagales</taxon>
        <taxon>Hymenobacteraceae</taxon>
        <taxon>Pontibacter</taxon>
    </lineage>
</organism>
<reference evidence="2" key="1">
    <citation type="submission" date="2020-08" db="EMBL/GenBank/DDBJ databases">
        <title>Pontibacter sp. SD6 16S ribosomal RNA gene Genome sequencing and assembly.</title>
        <authorList>
            <person name="Kang M."/>
        </authorList>
    </citation>
    <scope>NUCLEOTIDE SEQUENCE</scope>
    <source>
        <strain evidence="2">SD6</strain>
    </source>
</reference>
<keyword evidence="1" id="KW-1133">Transmembrane helix</keyword>
<evidence type="ECO:0000256" key="1">
    <source>
        <dbReference type="SAM" id="Phobius"/>
    </source>
</evidence>
<dbReference type="EMBL" id="JACRVF010000002">
    <property type="protein sequence ID" value="MBC5992734.1"/>
    <property type="molecule type" value="Genomic_DNA"/>
</dbReference>
<evidence type="ECO:0000313" key="2">
    <source>
        <dbReference type="EMBL" id="MBC5992734.1"/>
    </source>
</evidence>
<proteinExistence type="predicted"/>
<evidence type="ECO:0000313" key="3">
    <source>
        <dbReference type="Proteomes" id="UP000603640"/>
    </source>
</evidence>
<keyword evidence="1" id="KW-0812">Transmembrane</keyword>
<protein>
    <submittedName>
        <fullName evidence="2">Uncharacterized protein</fullName>
    </submittedName>
</protein>
<keyword evidence="1" id="KW-0472">Membrane</keyword>
<dbReference type="RefSeq" id="WP_187066775.1">
    <property type="nucleotide sequence ID" value="NZ_JACRVF010000002.1"/>
</dbReference>